<evidence type="ECO:0000313" key="3">
    <source>
        <dbReference type="Proteomes" id="UP001608902"/>
    </source>
</evidence>
<accession>A0ABD6ENT3</accession>
<gene>
    <name evidence="2" type="ORF">AB6A40_008180</name>
</gene>
<feature type="chain" id="PRO_5044850132" evidence="1">
    <location>
        <begin position="19"/>
        <end position="52"/>
    </location>
</feature>
<organism evidence="2 3">
    <name type="scientific">Gnathostoma spinigerum</name>
    <dbReference type="NCBI Taxonomy" id="75299"/>
    <lineage>
        <taxon>Eukaryota</taxon>
        <taxon>Metazoa</taxon>
        <taxon>Ecdysozoa</taxon>
        <taxon>Nematoda</taxon>
        <taxon>Chromadorea</taxon>
        <taxon>Rhabditida</taxon>
        <taxon>Spirurina</taxon>
        <taxon>Gnathostomatomorpha</taxon>
        <taxon>Gnathostomatoidea</taxon>
        <taxon>Gnathostomatidae</taxon>
        <taxon>Gnathostoma</taxon>
    </lineage>
</organism>
<keyword evidence="1" id="KW-0732">Signal</keyword>
<dbReference type="AlphaFoldDB" id="A0ABD6ENT3"/>
<protein>
    <submittedName>
        <fullName evidence="2">Uncharacterized protein</fullName>
    </submittedName>
</protein>
<dbReference type="Proteomes" id="UP001608902">
    <property type="component" value="Unassembled WGS sequence"/>
</dbReference>
<evidence type="ECO:0000313" key="2">
    <source>
        <dbReference type="EMBL" id="MFH4981471.1"/>
    </source>
</evidence>
<keyword evidence="3" id="KW-1185">Reference proteome</keyword>
<feature type="signal peptide" evidence="1">
    <location>
        <begin position="1"/>
        <end position="18"/>
    </location>
</feature>
<name>A0ABD6ENT3_9BILA</name>
<comment type="caution">
    <text evidence="2">The sequence shown here is derived from an EMBL/GenBank/DDBJ whole genome shotgun (WGS) entry which is preliminary data.</text>
</comment>
<proteinExistence type="predicted"/>
<evidence type="ECO:0000256" key="1">
    <source>
        <dbReference type="SAM" id="SignalP"/>
    </source>
</evidence>
<reference evidence="2 3" key="1">
    <citation type="submission" date="2024-08" db="EMBL/GenBank/DDBJ databases">
        <title>Gnathostoma spinigerum genome.</title>
        <authorList>
            <person name="Gonzalez-Bertolin B."/>
            <person name="Monzon S."/>
            <person name="Zaballos A."/>
            <person name="Jimenez P."/>
            <person name="Dekumyoy P."/>
            <person name="Varona S."/>
            <person name="Cuesta I."/>
            <person name="Sumanam S."/>
            <person name="Adisakwattana P."/>
            <person name="Gasser R.B."/>
            <person name="Hernandez-Gonzalez A."/>
            <person name="Young N.D."/>
            <person name="Perteguer M.J."/>
        </authorList>
    </citation>
    <scope>NUCLEOTIDE SEQUENCE [LARGE SCALE GENOMIC DNA]</scope>
    <source>
        <strain evidence="2">AL3</strain>
        <tissue evidence="2">Liver</tissue>
    </source>
</reference>
<dbReference type="EMBL" id="JBGFUD010007276">
    <property type="protein sequence ID" value="MFH4981471.1"/>
    <property type="molecule type" value="Genomic_DNA"/>
</dbReference>
<sequence>MTLFKNLLCLAIGLYGGAYMDQQYELPRMPSPEELVREVERRIQEYLKPKEN</sequence>